<dbReference type="RefSeq" id="XP_020099517.1">
    <property type="nucleotide sequence ID" value="XM_020243928.1"/>
</dbReference>
<gene>
    <name evidence="3" type="primary">LOC109717963</name>
</gene>
<name>A0A6P5FV32_ANACO</name>
<dbReference type="OrthoDB" id="696112at2759"/>
<sequence length="242" mass="28330">MSAGRSLAPRQPSGSRAPSGRIFTTQVEELVVPDDVVADSTVSEKRHRLTKNLKWSRKRKWGKKNEVVIDPNLRRAVAGDVVPFVTEMGVVLRQYAVLSNKRWREVSDHIKQKMFDDLVEKYNGIGNQKENVFDHLKKMYRDWRHRLHLYYLRFESDEDRLRKVPEFVADSDWAYLVEYFGSEEFKRMSARNKRNRAKQGAATIKGRTSFGKIRYAMRDPVSQAEPKMTGEIFPVRFIDMCK</sequence>
<dbReference type="Proteomes" id="UP000515123">
    <property type="component" value="Linkage group 12"/>
</dbReference>
<dbReference type="PANTHER" id="PTHR33499:SF43">
    <property type="entry name" value="TRANSPOSASE, PTTA_EN_SPM, PLANT"/>
    <property type="match status" value="1"/>
</dbReference>
<reference evidence="2" key="1">
    <citation type="journal article" date="2015" name="Nat. Genet.">
        <title>The pineapple genome and the evolution of CAM photosynthesis.</title>
        <authorList>
            <person name="Ming R."/>
            <person name="VanBuren R."/>
            <person name="Wai C.M."/>
            <person name="Tang H."/>
            <person name="Schatz M.C."/>
            <person name="Bowers J.E."/>
            <person name="Lyons E."/>
            <person name="Wang M.L."/>
            <person name="Chen J."/>
            <person name="Biggers E."/>
            <person name="Zhang J."/>
            <person name="Huang L."/>
            <person name="Zhang L."/>
            <person name="Miao W."/>
            <person name="Zhang J."/>
            <person name="Ye Z."/>
            <person name="Miao C."/>
            <person name="Lin Z."/>
            <person name="Wang H."/>
            <person name="Zhou H."/>
            <person name="Yim W.C."/>
            <person name="Priest H.D."/>
            <person name="Zheng C."/>
            <person name="Woodhouse M."/>
            <person name="Edger P.P."/>
            <person name="Guyot R."/>
            <person name="Guo H.B."/>
            <person name="Guo H."/>
            <person name="Zheng G."/>
            <person name="Singh R."/>
            <person name="Sharma A."/>
            <person name="Min X."/>
            <person name="Zheng Y."/>
            <person name="Lee H."/>
            <person name="Gurtowski J."/>
            <person name="Sedlazeck F.J."/>
            <person name="Harkess A."/>
            <person name="McKain M.R."/>
            <person name="Liao Z."/>
            <person name="Fang J."/>
            <person name="Liu J."/>
            <person name="Zhang X."/>
            <person name="Zhang Q."/>
            <person name="Hu W."/>
            <person name="Qin Y."/>
            <person name="Wang K."/>
            <person name="Chen L.Y."/>
            <person name="Shirley N."/>
            <person name="Lin Y.R."/>
            <person name="Liu L.Y."/>
            <person name="Hernandez A.G."/>
            <person name="Wright C.L."/>
            <person name="Bulone V."/>
            <person name="Tuskan G.A."/>
            <person name="Heath K."/>
            <person name="Zee F."/>
            <person name="Moore P.H."/>
            <person name="Sunkar R."/>
            <person name="Leebens-Mack J.H."/>
            <person name="Mockler T."/>
            <person name="Bennetzen J.L."/>
            <person name="Freeling M."/>
            <person name="Sankoff D."/>
            <person name="Paterson A.H."/>
            <person name="Zhu X."/>
            <person name="Yang X."/>
            <person name="Smith J.A."/>
            <person name="Cushman J.C."/>
            <person name="Paull R.E."/>
            <person name="Yu Q."/>
        </authorList>
    </citation>
    <scope>NUCLEOTIDE SEQUENCE [LARGE SCALE GENOMIC DNA]</scope>
    <source>
        <strain evidence="2">cv. F153</strain>
    </source>
</reference>
<dbReference type="PANTHER" id="PTHR33499">
    <property type="entry name" value="OS12G0282400 PROTEIN-RELATED"/>
    <property type="match status" value="1"/>
</dbReference>
<dbReference type="AlphaFoldDB" id="A0A6P5FV32"/>
<evidence type="ECO:0000256" key="1">
    <source>
        <dbReference type="SAM" id="MobiDB-lite"/>
    </source>
</evidence>
<dbReference type="GeneID" id="109717963"/>
<protein>
    <submittedName>
        <fullName evidence="3">Uncharacterized protein LOC109717963</fullName>
    </submittedName>
</protein>
<evidence type="ECO:0000313" key="2">
    <source>
        <dbReference type="Proteomes" id="UP000515123"/>
    </source>
</evidence>
<feature type="region of interest" description="Disordered" evidence="1">
    <location>
        <begin position="1"/>
        <end position="20"/>
    </location>
</feature>
<proteinExistence type="predicted"/>
<reference evidence="3" key="2">
    <citation type="submission" date="2025-08" db="UniProtKB">
        <authorList>
            <consortium name="RefSeq"/>
        </authorList>
    </citation>
    <scope>IDENTIFICATION</scope>
    <source>
        <tissue evidence="3">Leaf</tissue>
    </source>
</reference>
<accession>A0A6P5FV32</accession>
<keyword evidence="2" id="KW-1185">Reference proteome</keyword>
<organism evidence="2 3">
    <name type="scientific">Ananas comosus</name>
    <name type="common">Pineapple</name>
    <name type="synonym">Ananas ananas</name>
    <dbReference type="NCBI Taxonomy" id="4615"/>
    <lineage>
        <taxon>Eukaryota</taxon>
        <taxon>Viridiplantae</taxon>
        <taxon>Streptophyta</taxon>
        <taxon>Embryophyta</taxon>
        <taxon>Tracheophyta</taxon>
        <taxon>Spermatophyta</taxon>
        <taxon>Magnoliopsida</taxon>
        <taxon>Liliopsida</taxon>
        <taxon>Poales</taxon>
        <taxon>Bromeliaceae</taxon>
        <taxon>Bromelioideae</taxon>
        <taxon>Ananas</taxon>
    </lineage>
</organism>
<evidence type="ECO:0000313" key="3">
    <source>
        <dbReference type="RefSeq" id="XP_020099517.1"/>
    </source>
</evidence>